<reference evidence="1" key="1">
    <citation type="submission" date="2020-05" db="EMBL/GenBank/DDBJ databases">
        <authorList>
            <person name="Chiriac C."/>
            <person name="Salcher M."/>
            <person name="Ghai R."/>
            <person name="Kavagutti S V."/>
        </authorList>
    </citation>
    <scope>NUCLEOTIDE SEQUENCE</scope>
</reference>
<dbReference type="EMBL" id="CAEZUE010000105">
    <property type="protein sequence ID" value="CAB4596541.1"/>
    <property type="molecule type" value="Genomic_DNA"/>
</dbReference>
<evidence type="ECO:0000313" key="1">
    <source>
        <dbReference type="EMBL" id="CAB4596541.1"/>
    </source>
</evidence>
<gene>
    <name evidence="1" type="ORF">UFOPK1788_00824</name>
</gene>
<organism evidence="1">
    <name type="scientific">freshwater metagenome</name>
    <dbReference type="NCBI Taxonomy" id="449393"/>
    <lineage>
        <taxon>unclassified sequences</taxon>
        <taxon>metagenomes</taxon>
        <taxon>ecological metagenomes</taxon>
    </lineage>
</organism>
<sequence>MGKVVVFVGDGGQVRNDVLDFSAFVELCAADESIRHPFAHEDFFKCSGLRVGSIEHGDIPIRHSAVVEGRDFVRHKLCFVVLGDTGETGNRLTSPAIAKELLRHRRVEVVADNRIRRVKNVLC</sequence>
<proteinExistence type="predicted"/>
<protein>
    <submittedName>
        <fullName evidence="1">Unannotated protein</fullName>
    </submittedName>
</protein>
<dbReference type="AlphaFoldDB" id="A0A6J6G5R5"/>
<accession>A0A6J6G5R5</accession>
<name>A0A6J6G5R5_9ZZZZ</name>